<dbReference type="Gene3D" id="3.20.20.140">
    <property type="entry name" value="Metal-dependent hydrolases"/>
    <property type="match status" value="1"/>
</dbReference>
<evidence type="ECO:0000313" key="2">
    <source>
        <dbReference type="Proteomes" id="UP000784294"/>
    </source>
</evidence>
<comment type="caution">
    <text evidence="1">The sequence shown here is derived from an EMBL/GenBank/DDBJ whole genome shotgun (WGS) entry which is preliminary data.</text>
</comment>
<name>A0A448WL22_9PLAT</name>
<gene>
    <name evidence="1" type="ORF">PXEA_LOCUS7896</name>
</gene>
<reference evidence="1" key="1">
    <citation type="submission" date="2018-11" db="EMBL/GenBank/DDBJ databases">
        <authorList>
            <consortium name="Pathogen Informatics"/>
        </authorList>
    </citation>
    <scope>NUCLEOTIDE SEQUENCE</scope>
</reference>
<dbReference type="AlphaFoldDB" id="A0A448WL22"/>
<organism evidence="1 2">
    <name type="scientific">Protopolystoma xenopodis</name>
    <dbReference type="NCBI Taxonomy" id="117903"/>
    <lineage>
        <taxon>Eukaryota</taxon>
        <taxon>Metazoa</taxon>
        <taxon>Spiralia</taxon>
        <taxon>Lophotrochozoa</taxon>
        <taxon>Platyhelminthes</taxon>
        <taxon>Monogenea</taxon>
        <taxon>Polyopisthocotylea</taxon>
        <taxon>Polystomatidea</taxon>
        <taxon>Polystomatidae</taxon>
        <taxon>Protopolystoma</taxon>
    </lineage>
</organism>
<evidence type="ECO:0000313" key="1">
    <source>
        <dbReference type="EMBL" id="VEL14456.1"/>
    </source>
</evidence>
<dbReference type="GO" id="GO:0016810">
    <property type="term" value="F:hydrolase activity, acting on carbon-nitrogen (but not peptide) bonds"/>
    <property type="evidence" value="ECO:0007669"/>
    <property type="project" value="InterPro"/>
</dbReference>
<dbReference type="InterPro" id="IPR011059">
    <property type="entry name" value="Metal-dep_hydrolase_composite"/>
</dbReference>
<accession>A0A448WL22</accession>
<keyword evidence="2" id="KW-1185">Reference proteome</keyword>
<dbReference type="Gene3D" id="2.30.40.10">
    <property type="entry name" value="Urease, subunit C, domain 1"/>
    <property type="match status" value="1"/>
</dbReference>
<dbReference type="OrthoDB" id="10258955at2759"/>
<sequence length="126" mass="13967">MVPPSTTTIDVTGSLILPGGLDYFNYFLHDDFNKFVEFSKETLIDGTTCAVLTLICPPGISPAKLSKSFLSASEVNRPLCDFALRVGMCEIQETTLKEMEEMVRCLGIISFLVSRTFVHLSTLFFS</sequence>
<protein>
    <submittedName>
        <fullName evidence="1">Uncharacterized protein</fullName>
    </submittedName>
</protein>
<dbReference type="EMBL" id="CAAALY010021214">
    <property type="protein sequence ID" value="VEL14456.1"/>
    <property type="molecule type" value="Genomic_DNA"/>
</dbReference>
<proteinExistence type="predicted"/>
<dbReference type="Proteomes" id="UP000784294">
    <property type="component" value="Unassembled WGS sequence"/>
</dbReference>